<feature type="domain" description="AMP-dependent synthetase/ligase" evidence="6">
    <location>
        <begin position="11"/>
        <end position="348"/>
    </location>
</feature>
<dbReference type="PANTHER" id="PTHR43201">
    <property type="entry name" value="ACYL-COA SYNTHETASE"/>
    <property type="match status" value="1"/>
</dbReference>
<evidence type="ECO:0000256" key="4">
    <source>
        <dbReference type="ARBA" id="ARBA00022840"/>
    </source>
</evidence>
<feature type="domain" description="AMP-binding enzyme C-terminal" evidence="7">
    <location>
        <begin position="398"/>
        <end position="472"/>
    </location>
</feature>
<evidence type="ECO:0000313" key="8">
    <source>
        <dbReference type="EMBL" id="GIO28601.1"/>
    </source>
</evidence>
<comment type="pathway">
    <text evidence="5">Quinol/quinone metabolism; menaquinone biosynthesis.</text>
</comment>
<dbReference type="GO" id="GO:0006631">
    <property type="term" value="P:fatty acid metabolic process"/>
    <property type="evidence" value="ECO:0007669"/>
    <property type="project" value="TreeGrafter"/>
</dbReference>
<dbReference type="InterPro" id="IPR042099">
    <property type="entry name" value="ANL_N_sf"/>
</dbReference>
<gene>
    <name evidence="5 8" type="primary">menE</name>
    <name evidence="8" type="ORF">J43TS3_32120</name>
</gene>
<protein>
    <recommendedName>
        <fullName evidence="5">2-succinylbenzoate--CoA ligase</fullName>
        <ecNumber evidence="5">6.2.1.26</ecNumber>
    </recommendedName>
    <alternativeName>
        <fullName evidence="5">o-succinylbenzoyl-CoA synthetase</fullName>
        <shortName evidence="5">OSB-CoA synthetase</shortName>
    </alternativeName>
</protein>
<dbReference type="GO" id="GO:0008756">
    <property type="term" value="F:o-succinylbenzoate-CoA ligase activity"/>
    <property type="evidence" value="ECO:0007669"/>
    <property type="project" value="UniProtKB-UniRule"/>
</dbReference>
<dbReference type="InterPro" id="IPR025110">
    <property type="entry name" value="AMP-bd_C"/>
</dbReference>
<evidence type="ECO:0000313" key="9">
    <source>
        <dbReference type="Proteomes" id="UP000676917"/>
    </source>
</evidence>
<dbReference type="NCBIfam" id="TIGR01923">
    <property type="entry name" value="menE"/>
    <property type="match status" value="1"/>
</dbReference>
<dbReference type="HAMAP" id="MF_00731">
    <property type="entry name" value="MenE"/>
    <property type="match status" value="1"/>
</dbReference>
<dbReference type="SUPFAM" id="SSF56801">
    <property type="entry name" value="Acetyl-CoA synthetase-like"/>
    <property type="match status" value="1"/>
</dbReference>
<evidence type="ECO:0000259" key="6">
    <source>
        <dbReference type="Pfam" id="PF00501"/>
    </source>
</evidence>
<evidence type="ECO:0000256" key="1">
    <source>
        <dbReference type="ARBA" id="ARBA00022428"/>
    </source>
</evidence>
<dbReference type="InterPro" id="IPR045851">
    <property type="entry name" value="AMP-bd_C_sf"/>
</dbReference>
<reference evidence="8" key="1">
    <citation type="submission" date="2021-03" db="EMBL/GenBank/DDBJ databases">
        <title>Antimicrobial resistance genes in bacteria isolated from Japanese honey, and their potential for conferring macrolide and lincosamide resistance in the American foulbrood pathogen Paenibacillus larvae.</title>
        <authorList>
            <person name="Okamoto M."/>
            <person name="Kumagai M."/>
            <person name="Kanamori H."/>
            <person name="Takamatsu D."/>
        </authorList>
    </citation>
    <scope>NUCLEOTIDE SEQUENCE</scope>
    <source>
        <strain evidence="8">J43TS3</strain>
    </source>
</reference>
<dbReference type="Proteomes" id="UP000676917">
    <property type="component" value="Unassembled WGS sequence"/>
</dbReference>
<dbReference type="Pfam" id="PF13193">
    <property type="entry name" value="AMP-binding_C"/>
    <property type="match status" value="1"/>
</dbReference>
<comment type="function">
    <text evidence="5">Converts 2-succinylbenzoate (OSB) to 2-succinylbenzoyl-CoA (OSB-CoA).</text>
</comment>
<dbReference type="InterPro" id="IPR010192">
    <property type="entry name" value="MenE"/>
</dbReference>
<dbReference type="InterPro" id="IPR000873">
    <property type="entry name" value="AMP-dep_synth/lig_dom"/>
</dbReference>
<comment type="pathway">
    <text evidence="5">Quinol/quinone metabolism; 1,4-dihydroxy-2-naphthoate biosynthesis; 1,4-dihydroxy-2-naphthoate from chorismate: step 5/7.</text>
</comment>
<keyword evidence="2 5" id="KW-0436">Ligase</keyword>
<comment type="catalytic activity">
    <reaction evidence="5">
        <text>2-succinylbenzoate + ATP + CoA = 2-succinylbenzoyl-CoA + AMP + diphosphate</text>
        <dbReference type="Rhea" id="RHEA:17009"/>
        <dbReference type="ChEBI" id="CHEBI:18325"/>
        <dbReference type="ChEBI" id="CHEBI:30616"/>
        <dbReference type="ChEBI" id="CHEBI:33019"/>
        <dbReference type="ChEBI" id="CHEBI:57287"/>
        <dbReference type="ChEBI" id="CHEBI:57364"/>
        <dbReference type="ChEBI" id="CHEBI:456215"/>
        <dbReference type="EC" id="6.2.1.26"/>
    </reaction>
</comment>
<keyword evidence="1 5" id="KW-0474">Menaquinone biosynthesis</keyword>
<dbReference type="GO" id="GO:0031956">
    <property type="term" value="F:medium-chain fatty acid-CoA ligase activity"/>
    <property type="evidence" value="ECO:0007669"/>
    <property type="project" value="TreeGrafter"/>
</dbReference>
<dbReference type="AlphaFoldDB" id="A0A920C742"/>
<evidence type="ECO:0000259" key="7">
    <source>
        <dbReference type="Pfam" id="PF13193"/>
    </source>
</evidence>
<evidence type="ECO:0000256" key="5">
    <source>
        <dbReference type="HAMAP-Rule" id="MF_00731"/>
    </source>
</evidence>
<dbReference type="CDD" id="cd05912">
    <property type="entry name" value="OSB_CoA_lg"/>
    <property type="match status" value="1"/>
</dbReference>
<dbReference type="GO" id="GO:0005524">
    <property type="term" value="F:ATP binding"/>
    <property type="evidence" value="ECO:0007669"/>
    <property type="project" value="UniProtKB-KW"/>
</dbReference>
<keyword evidence="4 5" id="KW-0067">ATP-binding</keyword>
<evidence type="ECO:0000256" key="2">
    <source>
        <dbReference type="ARBA" id="ARBA00022598"/>
    </source>
</evidence>
<dbReference type="PROSITE" id="PS00455">
    <property type="entry name" value="AMP_BINDING"/>
    <property type="match status" value="1"/>
</dbReference>
<dbReference type="NCBIfam" id="NF002966">
    <property type="entry name" value="PRK03640.1"/>
    <property type="match status" value="1"/>
</dbReference>
<keyword evidence="9" id="KW-1185">Reference proteome</keyword>
<name>A0A920C742_9BACI</name>
<sequence>MAETIPHWLTKQAFLSPNQPAIELVDGTVITFHELKEKSQAFAKRLATLGIQKGNHIGVLSNNNLDMIIAVHALSYLGAVIVLLNTRLTTEEINYQLDDAEVRVVLAADDLIQKANELSIDFVRSFSEVGKEAKQDTQLVSEINLDDPFTIIYTSGTTGFPKGVVHTYGNHWWSAIGSALNLGLSESDKWLAVLPYFHVGGFSIFIKSVIYGMPVYLVEKFDEQIVLDAIINRGVTIVSVVTVMLQRMIQSLGESRLPNHFRCMLLGGGPAPIPLLKKANERNIPVFQSFGMTETSSQIVTLSPRDAFAKVGSAGKALFPAQIKIKNSAPNEIGEILVKGPMVTNGYFNNQEANEESFQNGWLTTGDLGYIDEEGFLYVVDRRKDLIISGGENIYPSEIESVLSGYDGVKEVGVAGKPDDNWGQIPVAFIVRSNNNLQQEEIIDYAKKRLAKYKLPKEIYFVESLPRNASNKLVRSKLLELLND</sequence>
<dbReference type="InterPro" id="IPR020845">
    <property type="entry name" value="AMP-binding_CS"/>
</dbReference>
<dbReference type="GO" id="GO:0009234">
    <property type="term" value="P:menaquinone biosynthetic process"/>
    <property type="evidence" value="ECO:0007669"/>
    <property type="project" value="UniProtKB-UniRule"/>
</dbReference>
<dbReference type="Gene3D" id="3.30.300.30">
    <property type="match status" value="1"/>
</dbReference>
<comment type="similarity">
    <text evidence="5">Belongs to the ATP-dependent AMP-binding enzyme family. MenE subfamily.</text>
</comment>
<dbReference type="PANTHER" id="PTHR43201:SF5">
    <property type="entry name" value="MEDIUM-CHAIN ACYL-COA LIGASE ACSF2, MITOCHONDRIAL"/>
    <property type="match status" value="1"/>
</dbReference>
<dbReference type="RefSeq" id="WP_212922062.1">
    <property type="nucleotide sequence ID" value="NZ_BORP01000008.1"/>
</dbReference>
<organism evidence="8 9">
    <name type="scientific">Ornithinibacillus bavariensis</name>
    <dbReference type="NCBI Taxonomy" id="545502"/>
    <lineage>
        <taxon>Bacteria</taxon>
        <taxon>Bacillati</taxon>
        <taxon>Bacillota</taxon>
        <taxon>Bacilli</taxon>
        <taxon>Bacillales</taxon>
        <taxon>Bacillaceae</taxon>
        <taxon>Ornithinibacillus</taxon>
    </lineage>
</organism>
<comment type="caution">
    <text evidence="8">The sequence shown here is derived from an EMBL/GenBank/DDBJ whole genome shotgun (WGS) entry which is preliminary data.</text>
</comment>
<dbReference type="EMBL" id="BORP01000008">
    <property type="protein sequence ID" value="GIO28601.1"/>
    <property type="molecule type" value="Genomic_DNA"/>
</dbReference>
<dbReference type="Gene3D" id="3.40.50.12780">
    <property type="entry name" value="N-terminal domain of ligase-like"/>
    <property type="match status" value="1"/>
</dbReference>
<evidence type="ECO:0000256" key="3">
    <source>
        <dbReference type="ARBA" id="ARBA00022741"/>
    </source>
</evidence>
<keyword evidence="3 5" id="KW-0547">Nucleotide-binding</keyword>
<dbReference type="EC" id="6.2.1.26" evidence="5"/>
<accession>A0A920C742</accession>
<dbReference type="Pfam" id="PF00501">
    <property type="entry name" value="AMP-binding"/>
    <property type="match status" value="1"/>
</dbReference>
<proteinExistence type="inferred from homology"/>